<evidence type="ECO:0000313" key="2">
    <source>
        <dbReference type="Proteomes" id="UP001523219"/>
    </source>
</evidence>
<dbReference type="InterPro" id="IPR006764">
    <property type="entry name" value="SAM_dep_MeTrfase_SAV2177_type"/>
</dbReference>
<proteinExistence type="predicted"/>
<dbReference type="Proteomes" id="UP001523219">
    <property type="component" value="Unassembled WGS sequence"/>
</dbReference>
<dbReference type="InterPro" id="IPR029063">
    <property type="entry name" value="SAM-dependent_MTases_sf"/>
</dbReference>
<dbReference type="RefSeq" id="WP_252424819.1">
    <property type="nucleotide sequence ID" value="NZ_JAMWMR010000008.1"/>
</dbReference>
<evidence type="ECO:0000313" key="1">
    <source>
        <dbReference type="EMBL" id="MCN9241540.1"/>
    </source>
</evidence>
<comment type="caution">
    <text evidence="1">The sequence shown here is derived from an EMBL/GenBank/DDBJ whole genome shotgun (WGS) entry which is preliminary data.</text>
</comment>
<reference evidence="1 2" key="1">
    <citation type="submission" date="2022-05" db="EMBL/GenBank/DDBJ databases">
        <title>Streptomyces sp. nov. RY43-2 isolated from soil of a peat swamp forest.</title>
        <authorList>
            <person name="Kanchanasin P."/>
            <person name="Tanasupawat S."/>
            <person name="Phongsopitanun W."/>
        </authorList>
    </citation>
    <scope>NUCLEOTIDE SEQUENCE [LARGE SCALE GENOMIC DNA]</scope>
    <source>
        <strain evidence="1 2">RY43-2</strain>
    </source>
</reference>
<dbReference type="PIRSF" id="PIRSF017393">
    <property type="entry name" value="MTase_SAV2177"/>
    <property type="match status" value="1"/>
</dbReference>
<protein>
    <submittedName>
        <fullName evidence="1">SAM-dependent methyltransferase</fullName>
    </submittedName>
</protein>
<dbReference type="SUPFAM" id="SSF53335">
    <property type="entry name" value="S-adenosyl-L-methionine-dependent methyltransferases"/>
    <property type="match status" value="1"/>
</dbReference>
<sequence>MTDRSDWHSRLQTDRPHSARVWNYLLGGKDHYPVDSETGDAILHTFPEIAAIARQQRSFLVRSVRFLAGEAGIRQFLDIGTGLPTANNTHEVAQSIAPDSKVVYVDNDPIVLAHADALLRSTPEGECAYLDADVRDPKKILAQAARTLDFDQPVALILLGIIGQVSDEEKPEQIVAELIEALPKGSYVALSDGTDTSEKLKTAIAAYNAQSANSYHLRSPEFIGSFFHDLQLVEPGLVRSADWRPDPDSPEVGLDQGHAVGAVGFKA</sequence>
<keyword evidence="1" id="KW-0808">Transferase</keyword>
<organism evidence="1 2">
    <name type="scientific">Streptomyces macrolidinus</name>
    <dbReference type="NCBI Taxonomy" id="2952607"/>
    <lineage>
        <taxon>Bacteria</taxon>
        <taxon>Bacillati</taxon>
        <taxon>Actinomycetota</taxon>
        <taxon>Actinomycetes</taxon>
        <taxon>Kitasatosporales</taxon>
        <taxon>Streptomycetaceae</taxon>
        <taxon>Streptomyces</taxon>
    </lineage>
</organism>
<dbReference type="GO" id="GO:0032259">
    <property type="term" value="P:methylation"/>
    <property type="evidence" value="ECO:0007669"/>
    <property type="project" value="UniProtKB-KW"/>
</dbReference>
<dbReference type="Gene3D" id="3.40.50.150">
    <property type="entry name" value="Vaccinia Virus protein VP39"/>
    <property type="match status" value="1"/>
</dbReference>
<keyword evidence="2" id="KW-1185">Reference proteome</keyword>
<accession>A0ABT0ZD84</accession>
<dbReference type="GO" id="GO:0008168">
    <property type="term" value="F:methyltransferase activity"/>
    <property type="evidence" value="ECO:0007669"/>
    <property type="project" value="UniProtKB-KW"/>
</dbReference>
<gene>
    <name evidence="1" type="ORF">NGF19_12190</name>
</gene>
<dbReference type="Pfam" id="PF04672">
    <property type="entry name" value="Methyltransf_19"/>
    <property type="match status" value="1"/>
</dbReference>
<name>A0ABT0ZD84_9ACTN</name>
<dbReference type="EMBL" id="JAMWMR010000008">
    <property type="protein sequence ID" value="MCN9241540.1"/>
    <property type="molecule type" value="Genomic_DNA"/>
</dbReference>
<keyword evidence="1" id="KW-0489">Methyltransferase</keyword>